<evidence type="ECO:0000313" key="2">
    <source>
        <dbReference type="Proteomes" id="UP000013525"/>
    </source>
</evidence>
<comment type="caution">
    <text evidence="1">The sequence shown here is derived from an EMBL/GenBank/DDBJ whole genome shotgun (WGS) entry which is preliminary data.</text>
</comment>
<keyword evidence="2" id="KW-1185">Reference proteome</keyword>
<dbReference type="AlphaFoldDB" id="R7WMS6"/>
<name>R7WMS6_9NOCA</name>
<dbReference type="EMBL" id="APMY01000096">
    <property type="protein sequence ID" value="EOM75289.1"/>
    <property type="molecule type" value="Genomic_DNA"/>
</dbReference>
<dbReference type="Proteomes" id="UP000013525">
    <property type="component" value="Unassembled WGS sequence"/>
</dbReference>
<sequence length="35" mass="3840">MTLRQLGDGLLRWTMPDGTVYDTEPDSPAFWAAGA</sequence>
<reference evidence="1 2" key="1">
    <citation type="journal article" date="2013" name="Genome Announc.">
        <title>Draft Genome Sequence of Rhodococcus rhodnii Strain LMG5362, a Symbiont of Rhodnius prolixus (Hemiptera, Reduviidae, Triatominae), the Principle Vector of Trypanosoma cruzi.</title>
        <authorList>
            <person name="Pachebat J.A."/>
            <person name="van Keulen G."/>
            <person name="Whitten M.M."/>
            <person name="Girdwood S."/>
            <person name="Del Sol R."/>
            <person name="Dyson P.J."/>
            <person name="Facey P.D."/>
        </authorList>
    </citation>
    <scope>NUCLEOTIDE SEQUENCE [LARGE SCALE GENOMIC DNA]</scope>
    <source>
        <strain evidence="1 2">LMG 5362</strain>
    </source>
</reference>
<accession>R7WMS6</accession>
<proteinExistence type="predicted"/>
<gene>
    <name evidence="1" type="ORF">Rrhod_3346</name>
</gene>
<protein>
    <submittedName>
        <fullName evidence="1">Uncharacterized protein</fullName>
    </submittedName>
</protein>
<evidence type="ECO:0000313" key="1">
    <source>
        <dbReference type="EMBL" id="EOM75289.1"/>
    </source>
</evidence>
<organism evidence="1 2">
    <name type="scientific">Rhodococcus rhodnii LMG 5362</name>
    <dbReference type="NCBI Taxonomy" id="1273125"/>
    <lineage>
        <taxon>Bacteria</taxon>
        <taxon>Bacillati</taxon>
        <taxon>Actinomycetota</taxon>
        <taxon>Actinomycetes</taxon>
        <taxon>Mycobacteriales</taxon>
        <taxon>Nocardiaceae</taxon>
        <taxon>Rhodococcus</taxon>
    </lineage>
</organism>